<gene>
    <name evidence="1" type="ORF">NCTC10181_00009</name>
</gene>
<keyword evidence="2" id="KW-1185">Reference proteome</keyword>
<protein>
    <submittedName>
        <fullName evidence="1">Uncharacterized protein</fullName>
    </submittedName>
</protein>
<organism evidence="1 2">
    <name type="scientific">Mycoplasmopsis citelli</name>
    <dbReference type="NCBI Taxonomy" id="171281"/>
    <lineage>
        <taxon>Bacteria</taxon>
        <taxon>Bacillati</taxon>
        <taxon>Mycoplasmatota</taxon>
        <taxon>Mycoplasmoidales</taxon>
        <taxon>Metamycoplasmataceae</taxon>
        <taxon>Mycoplasmopsis</taxon>
    </lineage>
</organism>
<reference evidence="1 2" key="1">
    <citation type="submission" date="2019-01" db="EMBL/GenBank/DDBJ databases">
        <authorList>
            <consortium name="Pathogen Informatics"/>
        </authorList>
    </citation>
    <scope>NUCLEOTIDE SEQUENCE [LARGE SCALE GENOMIC DNA]</scope>
    <source>
        <strain evidence="1 2">NCTC10181</strain>
    </source>
</reference>
<dbReference type="AlphaFoldDB" id="A0A449B0P8"/>
<sequence>MTNNLELNIFTYTGKENNKNLFLMFTNKNKDKIFFTELLKEPFNEDLNTQISFQSLLNKKFFVNPKKFFTTSSKDNFLNSCDFSVDKISLVDFGNSLSLLEIYSYVVSKKTQILYL</sequence>
<dbReference type="Proteomes" id="UP000290985">
    <property type="component" value="Chromosome"/>
</dbReference>
<dbReference type="KEGG" id="mcit:NCTC10181_00009"/>
<accession>A0A449B0P8</accession>
<dbReference type="RefSeq" id="WP_129725034.1">
    <property type="nucleotide sequence ID" value="NZ_LR215036.1"/>
</dbReference>
<evidence type="ECO:0000313" key="1">
    <source>
        <dbReference type="EMBL" id="VEU74179.1"/>
    </source>
</evidence>
<proteinExistence type="predicted"/>
<dbReference type="EMBL" id="LR215036">
    <property type="protein sequence ID" value="VEU74179.1"/>
    <property type="molecule type" value="Genomic_DNA"/>
</dbReference>
<evidence type="ECO:0000313" key="2">
    <source>
        <dbReference type="Proteomes" id="UP000290985"/>
    </source>
</evidence>
<name>A0A449B0P8_9BACT</name>